<evidence type="ECO:0000313" key="2">
    <source>
        <dbReference type="Proteomes" id="UP000027318"/>
    </source>
</evidence>
<proteinExistence type="predicted"/>
<dbReference type="Proteomes" id="UP000027318">
    <property type="component" value="Unassembled WGS sequence"/>
</dbReference>
<dbReference type="AlphaFoldDB" id="A0A063Y3E4"/>
<protein>
    <submittedName>
        <fullName evidence="1">Uncharacterized protein</fullName>
    </submittedName>
</protein>
<dbReference type="EMBL" id="JMSZ01000015">
    <property type="protein sequence ID" value="KDE40833.1"/>
    <property type="molecule type" value="Genomic_DNA"/>
</dbReference>
<organism evidence="1 2">
    <name type="scientific">Nitrincola lacisaponensis</name>
    <dbReference type="NCBI Taxonomy" id="267850"/>
    <lineage>
        <taxon>Bacteria</taxon>
        <taxon>Pseudomonadati</taxon>
        <taxon>Pseudomonadota</taxon>
        <taxon>Gammaproteobacteria</taxon>
        <taxon>Oceanospirillales</taxon>
        <taxon>Oceanospirillaceae</taxon>
        <taxon>Nitrincola</taxon>
    </lineage>
</organism>
<sequence>MLMLAPKSKPFFLSSIPLNAALSLALYPCNLAEPIMLIHMLLVNWK</sequence>
<keyword evidence="2" id="KW-1185">Reference proteome</keyword>
<gene>
    <name evidence="1" type="ORF">ADINL_0482</name>
</gene>
<accession>A0A063Y3E4</accession>
<comment type="caution">
    <text evidence="1">The sequence shown here is derived from an EMBL/GenBank/DDBJ whole genome shotgun (WGS) entry which is preliminary data.</text>
</comment>
<reference evidence="1 2" key="1">
    <citation type="journal article" date="2005" name="Int. J. Syst. Evol. Microbiol.">
        <title>Nitrincola lacisaponensis gen. nov., sp. nov., a novel alkaliphilic bacterium isolated from an alkaline, saline lake.</title>
        <authorList>
            <person name="Dimitriu P.A."/>
            <person name="Shukla S.K."/>
            <person name="Conradt J."/>
            <person name="Marquez M.C."/>
            <person name="Ventosa A."/>
            <person name="Maglia A."/>
            <person name="Peyton B.M."/>
            <person name="Pinkart H.C."/>
            <person name="Mormile M.R."/>
        </authorList>
    </citation>
    <scope>NUCLEOTIDE SEQUENCE [LARGE SCALE GENOMIC DNA]</scope>
    <source>
        <strain evidence="1 2">4CA</strain>
    </source>
</reference>
<name>A0A063Y3E4_9GAMM</name>
<evidence type="ECO:0000313" key="1">
    <source>
        <dbReference type="EMBL" id="KDE40833.1"/>
    </source>
</evidence>